<accession>A0A3T1D387</accession>
<feature type="compositionally biased region" description="Basic and acidic residues" evidence="1">
    <location>
        <begin position="583"/>
        <end position="593"/>
    </location>
</feature>
<feature type="transmembrane region" description="Helical" evidence="2">
    <location>
        <begin position="322"/>
        <end position="341"/>
    </location>
</feature>
<dbReference type="KEGG" id="cohn:KCTCHS21_18880"/>
<keyword evidence="2" id="KW-0472">Membrane</keyword>
<protein>
    <recommendedName>
        <fullName evidence="5">Phage tail tape measure protein domain-containing protein</fullName>
    </recommendedName>
</protein>
<dbReference type="OrthoDB" id="90760at2"/>
<dbReference type="Proteomes" id="UP000289856">
    <property type="component" value="Chromosome"/>
</dbReference>
<evidence type="ECO:0000313" key="4">
    <source>
        <dbReference type="Proteomes" id="UP000289856"/>
    </source>
</evidence>
<organism evidence="3 4">
    <name type="scientific">Cohnella abietis</name>
    <dbReference type="NCBI Taxonomy" id="2507935"/>
    <lineage>
        <taxon>Bacteria</taxon>
        <taxon>Bacillati</taxon>
        <taxon>Bacillota</taxon>
        <taxon>Bacilli</taxon>
        <taxon>Bacillales</taxon>
        <taxon>Paenibacillaceae</taxon>
        <taxon>Cohnella</taxon>
    </lineage>
</organism>
<evidence type="ECO:0000313" key="3">
    <source>
        <dbReference type="EMBL" id="BBI32489.1"/>
    </source>
</evidence>
<gene>
    <name evidence="3" type="ORF">KCTCHS21_18880</name>
</gene>
<reference evidence="3 4" key="1">
    <citation type="submission" date="2019-01" db="EMBL/GenBank/DDBJ databases">
        <title>Complete genome sequence of Cohnella hallensis HS21 isolated from Korean fir (Abies koreana) rhizospheric soil.</title>
        <authorList>
            <person name="Jiang L."/>
            <person name="Kang S.W."/>
            <person name="Kim S."/>
            <person name="Jung J."/>
            <person name="Kim C.Y."/>
            <person name="Kim D.H."/>
            <person name="Kim S.W."/>
            <person name="Lee J."/>
        </authorList>
    </citation>
    <scope>NUCLEOTIDE SEQUENCE [LARGE SCALE GENOMIC DNA]</scope>
    <source>
        <strain evidence="3 4">HS21</strain>
    </source>
</reference>
<feature type="transmembrane region" description="Helical" evidence="2">
    <location>
        <begin position="373"/>
        <end position="394"/>
    </location>
</feature>
<name>A0A3T1D387_9BACL</name>
<dbReference type="EMBL" id="AP019400">
    <property type="protein sequence ID" value="BBI32489.1"/>
    <property type="molecule type" value="Genomic_DNA"/>
</dbReference>
<feature type="transmembrane region" description="Helical" evidence="2">
    <location>
        <begin position="348"/>
        <end position="367"/>
    </location>
</feature>
<evidence type="ECO:0000256" key="1">
    <source>
        <dbReference type="SAM" id="MobiDB-lite"/>
    </source>
</evidence>
<feature type="region of interest" description="Disordered" evidence="1">
    <location>
        <begin position="543"/>
        <end position="600"/>
    </location>
</feature>
<dbReference type="RefSeq" id="WP_130607059.1">
    <property type="nucleotide sequence ID" value="NZ_AP019400.1"/>
</dbReference>
<keyword evidence="4" id="KW-1185">Reference proteome</keyword>
<proteinExistence type="predicted"/>
<dbReference type="AlphaFoldDB" id="A0A3T1D387"/>
<evidence type="ECO:0000256" key="2">
    <source>
        <dbReference type="SAM" id="Phobius"/>
    </source>
</evidence>
<evidence type="ECO:0008006" key="5">
    <source>
        <dbReference type="Google" id="ProtNLM"/>
    </source>
</evidence>
<keyword evidence="2" id="KW-0812">Transmembrane</keyword>
<keyword evidence="2" id="KW-1133">Transmembrane helix</keyword>
<sequence>MGARDISKTLVLKDGTTSTLNKVGAGTVRYKKQLQDLKKQGEATWSSLRNGIAGAATAIAGYLSVRSLISYANSSAAAAKTQLEAEAKLSVIMRQRMGATNDVITSVKDLADAQEKLGVVSADAQISGAQELSTYLEKSDTLKTLIPTMNDLVAQQYGVAASSEQVTGMASMLGKVMDGQVGALSRYGFTFSKAEEKILKFGKESERAALLTRIVKDSIGNMNAELGKTDDGKLKQTSDALGGLQVTLGKTVIYLKKQFAGVISEYLPGIQAGVQGVADSIRSWADNGGINRIAEGVKSVWEWITTAWDVAVGMYNFVSNNWSLIGPIVYGIVGAFAAYKLGLIGMRVWTMATTAATFIATTAQLGLNAAIRANPLGFIITLIGLAIAAGTLLVQNWETVKLALMNTWNVVVGAAEWGVNQYLKFANFMIRVYKFAWDSIKFAGISIWNGILSAGEAGVNGFIRLVEWMVQKALDGVNGMIRNINSMSSWLGLGDMMGELTFGGLGRVDFSGAKGEAEAPKWDNNYNAISDVDFSGAKFSGDSIAKQSQKAQDERNKKKKKSEETLANALDQNTAAIAGNTKSTDDNTGETKKNTAKLNGNQSAMDIADGLLGRIERHMYAT</sequence>
<feature type="compositionally biased region" description="Basic and acidic residues" evidence="1">
    <location>
        <begin position="551"/>
        <end position="564"/>
    </location>
</feature>